<evidence type="ECO:0000256" key="5">
    <source>
        <dbReference type="ARBA" id="ARBA00022801"/>
    </source>
</evidence>
<dbReference type="InterPro" id="IPR002716">
    <property type="entry name" value="PIN_dom"/>
</dbReference>
<dbReference type="GO" id="GO:0004540">
    <property type="term" value="F:RNA nuclease activity"/>
    <property type="evidence" value="ECO:0007669"/>
    <property type="project" value="InterPro"/>
</dbReference>
<dbReference type="InterPro" id="IPR050556">
    <property type="entry name" value="Type_II_TA_system_RNase"/>
</dbReference>
<evidence type="ECO:0000256" key="4">
    <source>
        <dbReference type="ARBA" id="ARBA00022723"/>
    </source>
</evidence>
<dbReference type="Pfam" id="PF01850">
    <property type="entry name" value="PIN"/>
    <property type="match status" value="1"/>
</dbReference>
<dbReference type="SUPFAM" id="SSF88723">
    <property type="entry name" value="PIN domain-like"/>
    <property type="match status" value="1"/>
</dbReference>
<keyword evidence="4 8" id="KW-0479">Metal-binding</keyword>
<keyword evidence="11" id="KW-1185">Reference proteome</keyword>
<keyword evidence="6 8" id="KW-0460">Magnesium</keyword>
<organism evidence="10 11">
    <name type="scientific">Paracoccus chinensis</name>
    <dbReference type="NCBI Taxonomy" id="525640"/>
    <lineage>
        <taxon>Bacteria</taxon>
        <taxon>Pseudomonadati</taxon>
        <taxon>Pseudomonadota</taxon>
        <taxon>Alphaproteobacteria</taxon>
        <taxon>Rhodobacterales</taxon>
        <taxon>Paracoccaceae</taxon>
        <taxon>Paracoccus</taxon>
    </lineage>
</organism>
<dbReference type="AlphaFoldDB" id="A0A1G9NFC5"/>
<sequence>MLLIDTNVISELMRSDPAPAVLEWFGRQNAADLHLSAVGEAELRRGAALLPMGKRRDRLMAEIDAMILEDFASRVLPFDSAAAVAFAAIFVERRTVRRPISFPDCQIAATARAHGAAIVTRNVSDFEGCGIPVINPWTSPAGN</sequence>
<dbReference type="HAMAP" id="MF_00265">
    <property type="entry name" value="VapC_Nob1"/>
    <property type="match status" value="1"/>
</dbReference>
<dbReference type="RefSeq" id="WP_090757395.1">
    <property type="nucleotide sequence ID" value="NZ_FNGE01000029.1"/>
</dbReference>
<keyword evidence="5 8" id="KW-0378">Hydrolase</keyword>
<name>A0A1G9NFC5_9RHOB</name>
<dbReference type="EMBL" id="FNGE01000029">
    <property type="protein sequence ID" value="SDL84737.1"/>
    <property type="molecule type" value="Genomic_DNA"/>
</dbReference>
<gene>
    <name evidence="8" type="primary">vapC</name>
    <name evidence="10" type="ORF">SAMN04487971_12922</name>
</gene>
<dbReference type="PANTHER" id="PTHR33653">
    <property type="entry name" value="RIBONUCLEASE VAPC2"/>
    <property type="match status" value="1"/>
</dbReference>
<dbReference type="GO" id="GO:0000287">
    <property type="term" value="F:magnesium ion binding"/>
    <property type="evidence" value="ECO:0007669"/>
    <property type="project" value="UniProtKB-UniRule"/>
</dbReference>
<evidence type="ECO:0000256" key="3">
    <source>
        <dbReference type="ARBA" id="ARBA00022722"/>
    </source>
</evidence>
<evidence type="ECO:0000313" key="10">
    <source>
        <dbReference type="EMBL" id="SDL84737.1"/>
    </source>
</evidence>
<proteinExistence type="inferred from homology"/>
<feature type="binding site" evidence="8">
    <location>
        <position position="5"/>
    </location>
    <ligand>
        <name>Mg(2+)</name>
        <dbReference type="ChEBI" id="CHEBI:18420"/>
    </ligand>
</feature>
<comment type="similarity">
    <text evidence="7 8">Belongs to the PINc/VapC protein family.</text>
</comment>
<evidence type="ECO:0000256" key="2">
    <source>
        <dbReference type="ARBA" id="ARBA00022649"/>
    </source>
</evidence>
<feature type="domain" description="PIN" evidence="9">
    <location>
        <begin position="3"/>
        <end position="122"/>
    </location>
</feature>
<dbReference type="GO" id="GO:0090729">
    <property type="term" value="F:toxin activity"/>
    <property type="evidence" value="ECO:0007669"/>
    <property type="project" value="UniProtKB-KW"/>
</dbReference>
<comment type="function">
    <text evidence="8">Toxic component of a toxin-antitoxin (TA) system. An RNase.</text>
</comment>
<keyword evidence="3 8" id="KW-0540">Nuclease</keyword>
<dbReference type="InterPro" id="IPR029060">
    <property type="entry name" value="PIN-like_dom_sf"/>
</dbReference>
<dbReference type="Proteomes" id="UP000199555">
    <property type="component" value="Unassembled WGS sequence"/>
</dbReference>
<dbReference type="InterPro" id="IPR022907">
    <property type="entry name" value="VapC_family"/>
</dbReference>
<dbReference type="STRING" id="525640.SAMN04487971_12922"/>
<dbReference type="PANTHER" id="PTHR33653:SF1">
    <property type="entry name" value="RIBONUCLEASE VAPC2"/>
    <property type="match status" value="1"/>
</dbReference>
<evidence type="ECO:0000313" key="11">
    <source>
        <dbReference type="Proteomes" id="UP000199555"/>
    </source>
</evidence>
<evidence type="ECO:0000256" key="8">
    <source>
        <dbReference type="HAMAP-Rule" id="MF_00265"/>
    </source>
</evidence>
<reference evidence="11" key="1">
    <citation type="submission" date="2016-10" db="EMBL/GenBank/DDBJ databases">
        <authorList>
            <person name="Varghese N."/>
            <person name="Submissions S."/>
        </authorList>
    </citation>
    <scope>NUCLEOTIDE SEQUENCE [LARGE SCALE GENOMIC DNA]</scope>
    <source>
        <strain evidence="11">CGMCC 1.7655</strain>
    </source>
</reference>
<protein>
    <recommendedName>
        <fullName evidence="8">Ribonuclease VapC</fullName>
        <shortName evidence="8">RNase VapC</shortName>
        <ecNumber evidence="8">3.1.-.-</ecNumber>
    </recommendedName>
    <alternativeName>
        <fullName evidence="8">Toxin VapC</fullName>
    </alternativeName>
</protein>
<comment type="cofactor">
    <cofactor evidence="1 8">
        <name>Mg(2+)</name>
        <dbReference type="ChEBI" id="CHEBI:18420"/>
    </cofactor>
</comment>
<dbReference type="CDD" id="cd18731">
    <property type="entry name" value="PIN_NgFitB-like"/>
    <property type="match status" value="1"/>
</dbReference>
<accession>A0A1G9NFC5</accession>
<dbReference type="EC" id="3.1.-.-" evidence="8"/>
<evidence type="ECO:0000256" key="1">
    <source>
        <dbReference type="ARBA" id="ARBA00001946"/>
    </source>
</evidence>
<dbReference type="OrthoDB" id="9804823at2"/>
<evidence type="ECO:0000259" key="9">
    <source>
        <dbReference type="Pfam" id="PF01850"/>
    </source>
</evidence>
<dbReference type="Gene3D" id="3.40.50.1010">
    <property type="entry name" value="5'-nuclease"/>
    <property type="match status" value="1"/>
</dbReference>
<keyword evidence="8" id="KW-0800">Toxin</keyword>
<dbReference type="GO" id="GO:0016787">
    <property type="term" value="F:hydrolase activity"/>
    <property type="evidence" value="ECO:0007669"/>
    <property type="project" value="UniProtKB-KW"/>
</dbReference>
<evidence type="ECO:0000256" key="7">
    <source>
        <dbReference type="ARBA" id="ARBA00038093"/>
    </source>
</evidence>
<feature type="binding site" evidence="8">
    <location>
        <position position="104"/>
    </location>
    <ligand>
        <name>Mg(2+)</name>
        <dbReference type="ChEBI" id="CHEBI:18420"/>
    </ligand>
</feature>
<keyword evidence="2 8" id="KW-1277">Toxin-antitoxin system</keyword>
<evidence type="ECO:0000256" key="6">
    <source>
        <dbReference type="ARBA" id="ARBA00022842"/>
    </source>
</evidence>